<dbReference type="OrthoDB" id="9801841at2"/>
<name>A0A844ZFH2_9SPHN</name>
<dbReference type="SMART" id="SM00331">
    <property type="entry name" value="PP2C_SIG"/>
    <property type="match status" value="1"/>
</dbReference>
<dbReference type="AlphaFoldDB" id="A0A844ZFH2"/>
<dbReference type="Pfam" id="PF00481">
    <property type="entry name" value="PP2C"/>
    <property type="match status" value="1"/>
</dbReference>
<feature type="domain" description="PPM-type phosphatase" evidence="1">
    <location>
        <begin position="1"/>
        <end position="208"/>
    </location>
</feature>
<dbReference type="Proteomes" id="UP000433104">
    <property type="component" value="Unassembled WGS sequence"/>
</dbReference>
<dbReference type="EMBL" id="WTYW01000001">
    <property type="protein sequence ID" value="MXO85992.1"/>
    <property type="molecule type" value="Genomic_DNA"/>
</dbReference>
<accession>A0A844ZFH2</accession>
<reference evidence="2 3" key="1">
    <citation type="submission" date="2019-12" db="EMBL/GenBank/DDBJ databases">
        <title>Genomic-based taxomic classification of the family Erythrobacteraceae.</title>
        <authorList>
            <person name="Xu L."/>
        </authorList>
    </citation>
    <scope>NUCLEOTIDE SEQUENCE [LARGE SCALE GENOMIC DNA]</scope>
    <source>
        <strain evidence="2 3">MCCC 1A09962</strain>
    </source>
</reference>
<dbReference type="SUPFAM" id="SSF81606">
    <property type="entry name" value="PP2C-like"/>
    <property type="match status" value="1"/>
</dbReference>
<organism evidence="2 3">
    <name type="scientific">Parapontixanthobacter aurantiacus</name>
    <dbReference type="NCBI Taxonomy" id="1463599"/>
    <lineage>
        <taxon>Bacteria</taxon>
        <taxon>Pseudomonadati</taxon>
        <taxon>Pseudomonadota</taxon>
        <taxon>Alphaproteobacteria</taxon>
        <taxon>Sphingomonadales</taxon>
        <taxon>Erythrobacteraceae</taxon>
        <taxon>Parapontixanthobacter</taxon>
    </lineage>
</organism>
<sequence length="214" mass="23463">MNEDRILDRTDASIWAVADGMGGHANGSLAAETVIAHLARLETRSEPVDVSRTIECANTAILRQAGGTSGTTIVVLRISNDKAQIWWAGDSRAYLIRNRRLNLLTRDHSLVQELVDVGEIAAHKAAHHPRANIITRALGVRDQVELEKRQLGIFPGDILLLCSDGLSRSLAANDMQHDESIEARADRLLENALKRDGRDNISLVLVEAYPSAFC</sequence>
<dbReference type="RefSeq" id="WP_160682325.1">
    <property type="nucleotide sequence ID" value="NZ_WTYW01000001.1"/>
</dbReference>
<dbReference type="InterPro" id="IPR001932">
    <property type="entry name" value="PPM-type_phosphatase-like_dom"/>
</dbReference>
<gene>
    <name evidence="2" type="ORF">GRI38_08090</name>
</gene>
<keyword evidence="3" id="KW-1185">Reference proteome</keyword>
<proteinExistence type="predicted"/>
<dbReference type="PROSITE" id="PS51746">
    <property type="entry name" value="PPM_2"/>
    <property type="match status" value="1"/>
</dbReference>
<dbReference type="InterPro" id="IPR036457">
    <property type="entry name" value="PPM-type-like_dom_sf"/>
</dbReference>
<evidence type="ECO:0000313" key="3">
    <source>
        <dbReference type="Proteomes" id="UP000433104"/>
    </source>
</evidence>
<dbReference type="SMART" id="SM00332">
    <property type="entry name" value="PP2Cc"/>
    <property type="match status" value="1"/>
</dbReference>
<evidence type="ECO:0000313" key="2">
    <source>
        <dbReference type="EMBL" id="MXO85992.1"/>
    </source>
</evidence>
<evidence type="ECO:0000259" key="1">
    <source>
        <dbReference type="PROSITE" id="PS51746"/>
    </source>
</evidence>
<protein>
    <submittedName>
        <fullName evidence="2">SpoIIE family protein phosphatase</fullName>
    </submittedName>
</protein>
<dbReference type="CDD" id="cd00143">
    <property type="entry name" value="PP2Cc"/>
    <property type="match status" value="1"/>
</dbReference>
<comment type="caution">
    <text evidence="2">The sequence shown here is derived from an EMBL/GenBank/DDBJ whole genome shotgun (WGS) entry which is preliminary data.</text>
</comment>
<dbReference type="Gene3D" id="3.60.40.10">
    <property type="entry name" value="PPM-type phosphatase domain"/>
    <property type="match status" value="1"/>
</dbReference>